<dbReference type="Proteomes" id="UP000427071">
    <property type="component" value="Chromosome"/>
</dbReference>
<organism evidence="10 11">
    <name type="scientific">Corynebacterium kalinowskii</name>
    <dbReference type="NCBI Taxonomy" id="2675216"/>
    <lineage>
        <taxon>Bacteria</taxon>
        <taxon>Bacillati</taxon>
        <taxon>Actinomycetota</taxon>
        <taxon>Actinomycetes</taxon>
        <taxon>Mycobacteriales</taxon>
        <taxon>Corynebacteriaceae</taxon>
        <taxon>Corynebacterium</taxon>
    </lineage>
</organism>
<dbReference type="PIRSF" id="PIRSF005572">
    <property type="entry name" value="NifS"/>
    <property type="match status" value="1"/>
</dbReference>
<keyword evidence="4" id="KW-0479">Metal-binding</keyword>
<keyword evidence="3 10" id="KW-0808">Transferase</keyword>
<dbReference type="RefSeq" id="WP_156192169.1">
    <property type="nucleotide sequence ID" value="NZ_CP046452.1"/>
</dbReference>
<evidence type="ECO:0000313" key="10">
    <source>
        <dbReference type="EMBL" id="QGU01800.1"/>
    </source>
</evidence>
<sequence length="350" mass="36418">MSYFDHAATSPLRAVARQAWVEASTYNPGGQYALGRKARAAVSQAREDIAELLDCEPIEVIFTASGTESNNIALRGLYREGTVLASPIEHPSVAEVLKMLPVRYLPVSASGHVQPSYDGESMITCMLANNETGAIQPVAELASYGVPLHVDAVQAIGHIPVSFRQLGATTLTVAAHKFGGPRVGLLLARRSPALTPYLVGGGQERGIRPGTVDVAGAVATAAALKEACAEMKAETIRLAALRDRIQAGVAGICNTHEPALPGHLSMSFPGALGDSLIMLLDMHGIAASTGSACSNGVNRASTTLLAMGVSEDLAKCTLRFTLGATTTAEDVDKLLAILPEVVSQARTAGL</sequence>
<dbReference type="EC" id="2.8.1.7" evidence="10"/>
<keyword evidence="11" id="KW-1185">Reference proteome</keyword>
<dbReference type="SUPFAM" id="SSF53383">
    <property type="entry name" value="PLP-dependent transferases"/>
    <property type="match status" value="1"/>
</dbReference>
<dbReference type="Pfam" id="PF00266">
    <property type="entry name" value="Aminotran_5"/>
    <property type="match status" value="1"/>
</dbReference>
<dbReference type="KEGG" id="ckw:CKALI_04610"/>
<accession>A0A6B8VWX9</accession>
<dbReference type="InterPro" id="IPR015424">
    <property type="entry name" value="PyrdxlP-dep_Trfase"/>
</dbReference>
<dbReference type="InterPro" id="IPR000192">
    <property type="entry name" value="Aminotrans_V_dom"/>
</dbReference>
<proteinExistence type="inferred from homology"/>
<feature type="domain" description="Aminotransferase class V" evidence="9">
    <location>
        <begin position="3"/>
        <end position="334"/>
    </location>
</feature>
<dbReference type="InterPro" id="IPR015422">
    <property type="entry name" value="PyrdxlP-dep_Trfase_small"/>
</dbReference>
<dbReference type="AlphaFoldDB" id="A0A6B8VWX9"/>
<name>A0A6B8VWX9_9CORY</name>
<evidence type="ECO:0000256" key="6">
    <source>
        <dbReference type="ARBA" id="ARBA00023004"/>
    </source>
</evidence>
<dbReference type="InterPro" id="IPR016454">
    <property type="entry name" value="Cysteine_dSase"/>
</dbReference>
<comment type="catalytic activity">
    <reaction evidence="8">
        <text>(sulfur carrier)-H + L-cysteine = (sulfur carrier)-SH + L-alanine</text>
        <dbReference type="Rhea" id="RHEA:43892"/>
        <dbReference type="Rhea" id="RHEA-COMP:14737"/>
        <dbReference type="Rhea" id="RHEA-COMP:14739"/>
        <dbReference type="ChEBI" id="CHEBI:29917"/>
        <dbReference type="ChEBI" id="CHEBI:35235"/>
        <dbReference type="ChEBI" id="CHEBI:57972"/>
        <dbReference type="ChEBI" id="CHEBI:64428"/>
        <dbReference type="EC" id="2.8.1.7"/>
    </reaction>
</comment>
<keyword evidence="7" id="KW-0411">Iron-sulfur</keyword>
<evidence type="ECO:0000256" key="5">
    <source>
        <dbReference type="ARBA" id="ARBA00022898"/>
    </source>
</evidence>
<dbReference type="Gene3D" id="1.10.260.50">
    <property type="match status" value="1"/>
</dbReference>
<evidence type="ECO:0000256" key="3">
    <source>
        <dbReference type="ARBA" id="ARBA00022679"/>
    </source>
</evidence>
<evidence type="ECO:0000313" key="11">
    <source>
        <dbReference type="Proteomes" id="UP000427071"/>
    </source>
</evidence>
<evidence type="ECO:0000259" key="9">
    <source>
        <dbReference type="Pfam" id="PF00266"/>
    </source>
</evidence>
<evidence type="ECO:0000256" key="4">
    <source>
        <dbReference type="ARBA" id="ARBA00022723"/>
    </source>
</evidence>
<evidence type="ECO:0000256" key="2">
    <source>
        <dbReference type="ARBA" id="ARBA00006490"/>
    </source>
</evidence>
<keyword evidence="5" id="KW-0663">Pyridoxal phosphate</keyword>
<comment type="cofactor">
    <cofactor evidence="1">
        <name>pyridoxal 5'-phosphate</name>
        <dbReference type="ChEBI" id="CHEBI:597326"/>
    </cofactor>
</comment>
<evidence type="ECO:0000256" key="7">
    <source>
        <dbReference type="ARBA" id="ARBA00023014"/>
    </source>
</evidence>
<comment type="similarity">
    <text evidence="2">Belongs to the class-V pyridoxal-phosphate-dependent aminotransferase family. NifS/IscS subfamily.</text>
</comment>
<dbReference type="InterPro" id="IPR015421">
    <property type="entry name" value="PyrdxlP-dep_Trfase_major"/>
</dbReference>
<dbReference type="Gene3D" id="3.90.1150.10">
    <property type="entry name" value="Aspartate Aminotransferase, domain 1"/>
    <property type="match status" value="1"/>
</dbReference>
<dbReference type="EMBL" id="CP046452">
    <property type="protein sequence ID" value="QGU01800.1"/>
    <property type="molecule type" value="Genomic_DNA"/>
</dbReference>
<dbReference type="GO" id="GO:0051536">
    <property type="term" value="F:iron-sulfur cluster binding"/>
    <property type="evidence" value="ECO:0007669"/>
    <property type="project" value="UniProtKB-KW"/>
</dbReference>
<dbReference type="GO" id="GO:0046872">
    <property type="term" value="F:metal ion binding"/>
    <property type="evidence" value="ECO:0007669"/>
    <property type="project" value="UniProtKB-KW"/>
</dbReference>
<dbReference type="PANTHER" id="PTHR11601:SF34">
    <property type="entry name" value="CYSTEINE DESULFURASE"/>
    <property type="match status" value="1"/>
</dbReference>
<evidence type="ECO:0000256" key="8">
    <source>
        <dbReference type="ARBA" id="ARBA00050776"/>
    </source>
</evidence>
<dbReference type="GO" id="GO:0031071">
    <property type="term" value="F:cysteine desulfurase activity"/>
    <property type="evidence" value="ECO:0007669"/>
    <property type="project" value="UniProtKB-EC"/>
</dbReference>
<keyword evidence="6" id="KW-0408">Iron</keyword>
<evidence type="ECO:0000256" key="1">
    <source>
        <dbReference type="ARBA" id="ARBA00001933"/>
    </source>
</evidence>
<reference evidence="11" key="1">
    <citation type="submission" date="2019-11" db="EMBL/GenBank/DDBJ databases">
        <title>Complete genome sequence of Corynebacterium kalinowskii 1959, a novel Corynebacterium species isolated from soil of a small paddock in Vilsendorf, Germany.</title>
        <authorList>
            <person name="Schaffert L."/>
            <person name="Ruwe M."/>
            <person name="Milse J."/>
            <person name="Hanuschka K."/>
            <person name="Ortseifen V."/>
            <person name="Droste J."/>
            <person name="Brandt D."/>
            <person name="Schlueter L."/>
            <person name="Kutter Y."/>
            <person name="Vinke S."/>
            <person name="Viehoefer P."/>
            <person name="Jacob L."/>
            <person name="Luebke N.-C."/>
            <person name="Schulte-Berndt E."/>
            <person name="Hain C."/>
            <person name="Linder M."/>
            <person name="Schmidt P."/>
            <person name="Wollenschlaeger L."/>
            <person name="Luttermann T."/>
            <person name="Thieme E."/>
            <person name="Hassa J."/>
            <person name="Haak M."/>
            <person name="Wittchen M."/>
            <person name="Mentz A."/>
            <person name="Persicke M."/>
            <person name="Busche T."/>
            <person name="Ruckert C."/>
        </authorList>
    </citation>
    <scope>NUCLEOTIDE SEQUENCE [LARGE SCALE GENOMIC DNA]</scope>
    <source>
        <strain evidence="11">1959</strain>
    </source>
</reference>
<dbReference type="Gene3D" id="3.40.640.10">
    <property type="entry name" value="Type I PLP-dependent aspartate aminotransferase-like (Major domain)"/>
    <property type="match status" value="1"/>
</dbReference>
<dbReference type="PANTHER" id="PTHR11601">
    <property type="entry name" value="CYSTEINE DESULFURYLASE FAMILY MEMBER"/>
    <property type="match status" value="1"/>
</dbReference>
<gene>
    <name evidence="10" type="primary">iscS2</name>
    <name evidence="10" type="ORF">CKALI_04610</name>
</gene>
<protein>
    <submittedName>
        <fullName evidence="10">Cysteine desulfurase</fullName>
        <ecNumber evidence="10">2.8.1.7</ecNumber>
    </submittedName>
</protein>